<evidence type="ECO:0000256" key="1">
    <source>
        <dbReference type="SAM" id="MobiDB-lite"/>
    </source>
</evidence>
<evidence type="ECO:0000313" key="2">
    <source>
        <dbReference type="EMBL" id="MBE8431129.1"/>
    </source>
</evidence>
<feature type="region of interest" description="Disordered" evidence="1">
    <location>
        <begin position="457"/>
        <end position="480"/>
    </location>
</feature>
<accession>A0AA40WD16</accession>
<name>A0AA40WD16_LEPIR</name>
<organism evidence="2 3">
    <name type="scientific">Leptospira interrogans serovar Pomona</name>
    <dbReference type="NCBI Taxonomy" id="44276"/>
    <lineage>
        <taxon>Bacteria</taxon>
        <taxon>Pseudomonadati</taxon>
        <taxon>Spirochaetota</taxon>
        <taxon>Spirochaetia</taxon>
        <taxon>Leptospirales</taxon>
        <taxon>Leptospiraceae</taxon>
        <taxon>Leptospira</taxon>
    </lineage>
</organism>
<protein>
    <recommendedName>
        <fullName evidence="4">Amidohydrolase-related domain-containing protein</fullName>
    </recommendedName>
</protein>
<dbReference type="Gene3D" id="3.40.50.10910">
    <property type="entry name" value="Amidohydrolase"/>
    <property type="match status" value="1"/>
</dbReference>
<dbReference type="SUPFAM" id="SSF51556">
    <property type="entry name" value="Metallo-dependent hydrolases"/>
    <property type="match status" value="1"/>
</dbReference>
<dbReference type="InterPro" id="IPR011059">
    <property type="entry name" value="Metal-dep_hydrolase_composite"/>
</dbReference>
<dbReference type="AlphaFoldDB" id="A0AA40WD16"/>
<gene>
    <name evidence="2" type="ORF">IQB77_14955</name>
</gene>
<sequence>MNIVESVLFVKRVILRKGKKKDPFKLQQICIYLKRVVSLFTFLLLIASSISSESIILNPVKYILPGKQEYSEPSEIRIENGRVVSIKKINSFQGKISYVLPGFCDANVTLSADSLGGQKDRAGVYLSLQSFLAHGFTGIFSVGDPSWVETLLKDAQRSKKKSPWVKRSDPPWIAESSETKKFVNLPGYDLIRSAKEAISKIKKKTSSLVHLFYRYQEGEFFTFDGPFLYQLKKTADSEGIKLALSAFGDEFSILEGMNAGISILYHPIPDEISGRIASGAFQNLNWGPMFSVYYYQKIAGTSEWETDLNLMKEWSSYFAKNLAPEPEFAGKLTELQEEDRLNAEREYKSYLAFLGRQKNLNILLSSGTGNLHVYPGIGGWKEMEILSGVLGNQETIRIATESTCSFIEAPHEGKIQEGKPAFINVFTEDPFIDLKNLKTLQRIIAGEIYYDLYKNSSDRKSDLHGKKGQSSSQKKRGKQK</sequence>
<comment type="caution">
    <text evidence="2">The sequence shown here is derived from an EMBL/GenBank/DDBJ whole genome shotgun (WGS) entry which is preliminary data.</text>
</comment>
<dbReference type="Gene3D" id="2.30.40.10">
    <property type="entry name" value="Urease, subunit C, domain 1"/>
    <property type="match status" value="1"/>
</dbReference>
<proteinExistence type="predicted"/>
<reference evidence="2" key="1">
    <citation type="submission" date="2020-10" db="EMBL/GenBank/DDBJ databases">
        <title>New Zealand Leptospira genomics.</title>
        <authorList>
            <person name="Wilkinson D.A."/>
            <person name="Nisa S."/>
            <person name="Moinet M."/>
            <person name="Benschop J."/>
        </authorList>
    </citation>
    <scope>NUCLEOTIDE SEQUENCE</scope>
    <source>
        <strain evidence="2">ESR8</strain>
    </source>
</reference>
<dbReference type="GO" id="GO:0016810">
    <property type="term" value="F:hydrolase activity, acting on carbon-nitrogen (but not peptide) bonds"/>
    <property type="evidence" value="ECO:0007669"/>
    <property type="project" value="InterPro"/>
</dbReference>
<dbReference type="RefSeq" id="WP_001028165.1">
    <property type="nucleotide sequence ID" value="NZ_CP186594.1"/>
</dbReference>
<evidence type="ECO:0000313" key="3">
    <source>
        <dbReference type="Proteomes" id="UP000644282"/>
    </source>
</evidence>
<dbReference type="Gene3D" id="1.20.58.520">
    <property type="entry name" value="Amidohydrolase"/>
    <property type="match status" value="1"/>
</dbReference>
<dbReference type="Gene3D" id="3.30.110.90">
    <property type="entry name" value="Amidohydrolase"/>
    <property type="match status" value="1"/>
</dbReference>
<dbReference type="Proteomes" id="UP000644282">
    <property type="component" value="Unassembled WGS sequence"/>
</dbReference>
<dbReference type="InterPro" id="IPR032466">
    <property type="entry name" value="Metal_Hydrolase"/>
</dbReference>
<dbReference type="EMBL" id="JADDXF010000032">
    <property type="protein sequence ID" value="MBE8431129.1"/>
    <property type="molecule type" value="Genomic_DNA"/>
</dbReference>
<evidence type="ECO:0008006" key="4">
    <source>
        <dbReference type="Google" id="ProtNLM"/>
    </source>
</evidence>